<dbReference type="InterPro" id="IPR005814">
    <property type="entry name" value="Aminotrans_3"/>
</dbReference>
<dbReference type="InterPro" id="IPR015421">
    <property type="entry name" value="PyrdxlP-dep_Trfase_major"/>
</dbReference>
<protein>
    <recommendedName>
        <fullName evidence="4">Aspartate aminotransferase family protein</fullName>
    </recommendedName>
</protein>
<comment type="caution">
    <text evidence="3">The sequence shown here is derived from an EMBL/GenBank/DDBJ whole genome shotgun (WGS) entry which is preliminary data.</text>
</comment>
<dbReference type="GO" id="GO:0008483">
    <property type="term" value="F:transaminase activity"/>
    <property type="evidence" value="ECO:0007669"/>
    <property type="project" value="InterPro"/>
</dbReference>
<evidence type="ECO:0000256" key="2">
    <source>
        <dbReference type="ARBA" id="ARBA00022898"/>
    </source>
</evidence>
<dbReference type="Gene3D" id="3.90.1150.10">
    <property type="entry name" value="Aspartate Aminotransferase, domain 1"/>
    <property type="match status" value="1"/>
</dbReference>
<dbReference type="InterPro" id="IPR015422">
    <property type="entry name" value="PyrdxlP-dep_Trfase_small"/>
</dbReference>
<dbReference type="PANTHER" id="PTHR43713:SF3">
    <property type="entry name" value="GLUTAMATE-1-SEMIALDEHYDE 2,1-AMINOMUTASE 1, CHLOROPLASTIC-RELATED"/>
    <property type="match status" value="1"/>
</dbReference>
<reference evidence="3" key="1">
    <citation type="journal article" date="2014" name="Front. Microbiol.">
        <title>High frequency of phylogenetically diverse reductive dehalogenase-homologous genes in deep subseafloor sedimentary metagenomes.</title>
        <authorList>
            <person name="Kawai M."/>
            <person name="Futagami T."/>
            <person name="Toyoda A."/>
            <person name="Takaki Y."/>
            <person name="Nishi S."/>
            <person name="Hori S."/>
            <person name="Arai W."/>
            <person name="Tsubouchi T."/>
            <person name="Morono Y."/>
            <person name="Uchiyama I."/>
            <person name="Ito T."/>
            <person name="Fujiyama A."/>
            <person name="Inagaki F."/>
            <person name="Takami H."/>
        </authorList>
    </citation>
    <scope>NUCLEOTIDE SEQUENCE</scope>
    <source>
        <strain evidence="3">Expedition CK06-06</strain>
    </source>
</reference>
<dbReference type="EMBL" id="BARW01019393">
    <property type="protein sequence ID" value="GAI94765.1"/>
    <property type="molecule type" value="Genomic_DNA"/>
</dbReference>
<sequence length="249" mass="27765">MPGKHSSFRQIEYGFKKPYFIVKAKGAHVWDVEGKDYLDFVMGLGPGILGHNNDEYIQTLKKQMDDICFGASGTYSVPLEVEWAEKFVSLIPCAEKVRLCVTGSEAVQLVIRLARAYTKRRYFIRFEGHYHGWLDNVLGGVVNDNALGMPFALESAADTLATEGRDPEALLQSFKLPWNDIAVLENVLKKYGEQVALIIMEPINCNGGCCSPRPGYLERVRELCTKYGIVLCFDEVITGFRVGLNGAQG</sequence>
<dbReference type="AlphaFoldDB" id="X1U4K4"/>
<dbReference type="SUPFAM" id="SSF53383">
    <property type="entry name" value="PLP-dependent transferases"/>
    <property type="match status" value="1"/>
</dbReference>
<gene>
    <name evidence="3" type="ORF">S12H4_32977</name>
</gene>
<dbReference type="Gene3D" id="3.40.640.10">
    <property type="entry name" value="Type I PLP-dependent aspartate aminotransferase-like (Major domain)"/>
    <property type="match status" value="1"/>
</dbReference>
<name>X1U4K4_9ZZZZ</name>
<organism evidence="3">
    <name type="scientific">marine sediment metagenome</name>
    <dbReference type="NCBI Taxonomy" id="412755"/>
    <lineage>
        <taxon>unclassified sequences</taxon>
        <taxon>metagenomes</taxon>
        <taxon>ecological metagenomes</taxon>
    </lineage>
</organism>
<evidence type="ECO:0008006" key="4">
    <source>
        <dbReference type="Google" id="ProtNLM"/>
    </source>
</evidence>
<evidence type="ECO:0000313" key="3">
    <source>
        <dbReference type="EMBL" id="GAI94765.1"/>
    </source>
</evidence>
<keyword evidence="2" id="KW-0663">Pyridoxal phosphate</keyword>
<accession>X1U4K4</accession>
<dbReference type="PANTHER" id="PTHR43713">
    <property type="entry name" value="GLUTAMATE-1-SEMIALDEHYDE 2,1-AMINOMUTASE"/>
    <property type="match status" value="1"/>
</dbReference>
<proteinExistence type="predicted"/>
<comment type="cofactor">
    <cofactor evidence="1">
        <name>pyridoxal 5'-phosphate</name>
        <dbReference type="ChEBI" id="CHEBI:597326"/>
    </cofactor>
</comment>
<dbReference type="GO" id="GO:0030170">
    <property type="term" value="F:pyridoxal phosphate binding"/>
    <property type="evidence" value="ECO:0007669"/>
    <property type="project" value="InterPro"/>
</dbReference>
<dbReference type="InterPro" id="IPR015424">
    <property type="entry name" value="PyrdxlP-dep_Trfase"/>
</dbReference>
<evidence type="ECO:0000256" key="1">
    <source>
        <dbReference type="ARBA" id="ARBA00001933"/>
    </source>
</evidence>
<feature type="non-terminal residue" evidence="3">
    <location>
        <position position="249"/>
    </location>
</feature>
<dbReference type="Pfam" id="PF00202">
    <property type="entry name" value="Aminotran_3"/>
    <property type="match status" value="1"/>
</dbReference>